<dbReference type="PRINTS" id="PR00719">
    <property type="entry name" value="LMWPTPASE"/>
</dbReference>
<name>A0A3M7D0D3_HORWE</name>
<dbReference type="InterPro" id="IPR023485">
    <property type="entry name" value="Ptyr_pPase"/>
</dbReference>
<accession>A0A3M7D0D3</accession>
<feature type="compositionally biased region" description="Polar residues" evidence="5">
    <location>
        <begin position="49"/>
        <end position="59"/>
    </location>
</feature>
<evidence type="ECO:0000256" key="5">
    <source>
        <dbReference type="SAM" id="MobiDB-lite"/>
    </source>
</evidence>
<dbReference type="PANTHER" id="PTHR11717">
    <property type="entry name" value="LOW MOLECULAR WEIGHT PROTEIN TYROSINE PHOSPHATASE"/>
    <property type="match status" value="1"/>
</dbReference>
<keyword evidence="3" id="KW-0904">Protein phosphatase</keyword>
<feature type="domain" description="Phosphotyrosine protein phosphatase I" evidence="6">
    <location>
        <begin position="72"/>
        <end position="235"/>
    </location>
</feature>
<evidence type="ECO:0000256" key="3">
    <source>
        <dbReference type="ARBA" id="ARBA00022912"/>
    </source>
</evidence>
<dbReference type="PANTHER" id="PTHR11717:SF7">
    <property type="entry name" value="LOW MOLECULAR WEIGHT PHOSPHOTYROSINE PROTEIN PHOSPHATASE"/>
    <property type="match status" value="1"/>
</dbReference>
<evidence type="ECO:0000313" key="7">
    <source>
        <dbReference type="EMBL" id="RMY57724.1"/>
    </source>
</evidence>
<sequence length="249" mass="27289">MPASSIIGHDVDEKVKSLPRSTLVCTVLVQRVHIAGQQRHHYRRGNFISPKSHTNSMAPTSADPAASAGRPVSVLFVCLGNICRSPMAEGVFRNVTHAGTPQQHPLIKEIDSCGTGAYHAGDSPDSRTMSVLADNGLTDYKHRARKLRTPEDFLRFDYILGMDQDNVVDIRDEAKKAAKKGLVNQEEALAKVHLYGSFGGKSQKEQVQDPYYGARDGFTIAYDQLSRFSKGLVAHIEQEAARDLGKTTA</sequence>
<feature type="active site" description="Nucleophile" evidence="4">
    <location>
        <position position="78"/>
    </location>
</feature>
<evidence type="ECO:0000256" key="1">
    <source>
        <dbReference type="ARBA" id="ARBA00011063"/>
    </source>
</evidence>
<feature type="region of interest" description="Disordered" evidence="5">
    <location>
        <begin position="47"/>
        <end position="67"/>
    </location>
</feature>
<reference evidence="7 8" key="1">
    <citation type="journal article" date="2018" name="BMC Genomics">
        <title>Genomic evidence for intraspecific hybridization in a clonal and extremely halotolerant yeast.</title>
        <authorList>
            <person name="Gostincar C."/>
            <person name="Stajich J.E."/>
            <person name="Zupancic J."/>
            <person name="Zalar P."/>
            <person name="Gunde-Cimerman N."/>
        </authorList>
    </citation>
    <scope>NUCLEOTIDE SEQUENCE [LARGE SCALE GENOMIC DNA]</scope>
    <source>
        <strain evidence="7 8">EXF-151</strain>
    </source>
</reference>
<comment type="caution">
    <text evidence="7">The sequence shown here is derived from an EMBL/GenBank/DDBJ whole genome shotgun (WGS) entry which is preliminary data.</text>
</comment>
<protein>
    <recommendedName>
        <fullName evidence="6">Phosphotyrosine protein phosphatase I domain-containing protein</fullName>
    </recommendedName>
</protein>
<feature type="active site" description="Proton donor" evidence="4">
    <location>
        <position position="209"/>
    </location>
</feature>
<dbReference type="SUPFAM" id="SSF52788">
    <property type="entry name" value="Phosphotyrosine protein phosphatases I"/>
    <property type="match status" value="1"/>
</dbReference>
<dbReference type="InterPro" id="IPR050438">
    <property type="entry name" value="LMW_PTPase"/>
</dbReference>
<dbReference type="Pfam" id="PF01451">
    <property type="entry name" value="LMWPc"/>
    <property type="match status" value="1"/>
</dbReference>
<dbReference type="EMBL" id="QWIN01000156">
    <property type="protein sequence ID" value="RMY57724.1"/>
    <property type="molecule type" value="Genomic_DNA"/>
</dbReference>
<dbReference type="GO" id="GO:0004725">
    <property type="term" value="F:protein tyrosine phosphatase activity"/>
    <property type="evidence" value="ECO:0007669"/>
    <property type="project" value="InterPro"/>
</dbReference>
<dbReference type="SMART" id="SM00226">
    <property type="entry name" value="LMWPc"/>
    <property type="match status" value="1"/>
</dbReference>
<dbReference type="OrthoDB" id="3388at2759"/>
<comment type="similarity">
    <text evidence="1">Belongs to the low molecular weight phosphotyrosine protein phosphatase family.</text>
</comment>
<evidence type="ECO:0000313" key="8">
    <source>
        <dbReference type="Proteomes" id="UP000270230"/>
    </source>
</evidence>
<evidence type="ECO:0000259" key="6">
    <source>
        <dbReference type="SMART" id="SM00226"/>
    </source>
</evidence>
<evidence type="ECO:0000256" key="4">
    <source>
        <dbReference type="PIRSR" id="PIRSR617867-1"/>
    </source>
</evidence>
<dbReference type="InterPro" id="IPR017867">
    <property type="entry name" value="Tyr_phospatase_low_mol_wt"/>
</dbReference>
<gene>
    <name evidence="7" type="ORF">D0865_02981</name>
</gene>
<evidence type="ECO:0000256" key="2">
    <source>
        <dbReference type="ARBA" id="ARBA00022801"/>
    </source>
</evidence>
<feature type="active site" evidence="4">
    <location>
        <position position="84"/>
    </location>
</feature>
<dbReference type="CDD" id="cd16343">
    <property type="entry name" value="LMWPTP"/>
    <property type="match status" value="1"/>
</dbReference>
<dbReference type="Proteomes" id="UP000270230">
    <property type="component" value="Unassembled WGS sequence"/>
</dbReference>
<organism evidence="7 8">
    <name type="scientific">Hortaea werneckii</name>
    <name type="common">Black yeast</name>
    <name type="synonym">Cladosporium werneckii</name>
    <dbReference type="NCBI Taxonomy" id="91943"/>
    <lineage>
        <taxon>Eukaryota</taxon>
        <taxon>Fungi</taxon>
        <taxon>Dikarya</taxon>
        <taxon>Ascomycota</taxon>
        <taxon>Pezizomycotina</taxon>
        <taxon>Dothideomycetes</taxon>
        <taxon>Dothideomycetidae</taxon>
        <taxon>Mycosphaerellales</taxon>
        <taxon>Teratosphaeriaceae</taxon>
        <taxon>Hortaea</taxon>
    </lineage>
</organism>
<dbReference type="AlphaFoldDB" id="A0A3M7D0D3"/>
<dbReference type="Gene3D" id="3.40.50.2300">
    <property type="match status" value="1"/>
</dbReference>
<keyword evidence="2" id="KW-0378">Hydrolase</keyword>
<proteinExistence type="inferred from homology"/>
<dbReference type="InterPro" id="IPR036196">
    <property type="entry name" value="Ptyr_pPase_sf"/>
</dbReference>